<feature type="domain" description="EAL" evidence="3">
    <location>
        <begin position="289"/>
        <end position="543"/>
    </location>
</feature>
<comment type="caution">
    <text evidence="4">The sequence shown here is derived from an EMBL/GenBank/DDBJ whole genome shotgun (WGS) entry which is preliminary data.</text>
</comment>
<proteinExistence type="predicted"/>
<dbReference type="InterPro" id="IPR050706">
    <property type="entry name" value="Cyclic-di-GMP_PDE-like"/>
</dbReference>
<evidence type="ECO:0000256" key="2">
    <source>
        <dbReference type="SAM" id="Phobius"/>
    </source>
</evidence>
<dbReference type="EMBL" id="RZNJ01000008">
    <property type="protein sequence ID" value="RUT28252.1"/>
    <property type="molecule type" value="Genomic_DNA"/>
</dbReference>
<feature type="transmembrane region" description="Helical" evidence="2">
    <location>
        <begin position="174"/>
        <end position="193"/>
    </location>
</feature>
<dbReference type="SUPFAM" id="SSF141868">
    <property type="entry name" value="EAL domain-like"/>
    <property type="match status" value="1"/>
</dbReference>
<dbReference type="InterPro" id="IPR035919">
    <property type="entry name" value="EAL_sf"/>
</dbReference>
<sequence>MAHPLLARARRADDGPSSLLHWRDSLKNVSLDQGPRRRLRRAQEPFAPSSADPRRSATTSASAGQTVTALHTRAETVYGLKQNAVENGNRARVETEGPSMTQSRLRPVLGANTQYSARMIVAYRYGALAIAGVGVAWALVFGAMGWWWVVALDIGIIASGLAIYLLIRKGHFTFGLLAAQAALMVIAIVMGLLLDVPTEDAPRVSHLYLLVVAALGYLNYQRNRSRMQLVLIGLCLFAFVVFASAPLASPYDVTMPPLVRSIGTWANAALATAMLAACTHAMHADFVRRNSFSRDLAAALWNDEFQLAYQPQVDLKKATIGAEALLRWTSAHRGAVSPAEFIAEAEKLGLMVGIGGWVLEQGCSVLAQWASVPHLRHLTLSVNVSPSQLMHDEFETLVGDTLARTRADPRRLTLELTESILVTDMDLVVAKLDRLHAMGITFALDDFGTGYSSLSYLRRLPIQQIKIDRGFVQDAASTARSAGLVRNVIRIGADLELDVLAEGVETEEQHALLAAAGCSQFQGFLYGRPMPRATFEERVAAEALAEDAGSAA</sequence>
<feature type="transmembrane region" description="Helical" evidence="2">
    <location>
        <begin position="265"/>
        <end position="284"/>
    </location>
</feature>
<accession>A0A433X2P4</accession>
<dbReference type="SMART" id="SM00052">
    <property type="entry name" value="EAL"/>
    <property type="match status" value="1"/>
</dbReference>
<dbReference type="Proteomes" id="UP000281547">
    <property type="component" value="Unassembled WGS sequence"/>
</dbReference>
<dbReference type="PROSITE" id="PS50883">
    <property type="entry name" value="EAL"/>
    <property type="match status" value="1"/>
</dbReference>
<protein>
    <submittedName>
        <fullName evidence="4">EAL domain-containing protein</fullName>
    </submittedName>
</protein>
<gene>
    <name evidence="4" type="ORF">EMQ25_16830</name>
</gene>
<keyword evidence="2" id="KW-0812">Transmembrane</keyword>
<evidence type="ECO:0000259" key="3">
    <source>
        <dbReference type="PROSITE" id="PS50883"/>
    </source>
</evidence>
<feature type="transmembrane region" description="Helical" evidence="2">
    <location>
        <begin position="227"/>
        <end position="245"/>
    </location>
</feature>
<organism evidence="4 5">
    <name type="scientific">Arsenicitalea aurantiaca</name>
    <dbReference type="NCBI Taxonomy" id="1783274"/>
    <lineage>
        <taxon>Bacteria</taxon>
        <taxon>Pseudomonadati</taxon>
        <taxon>Pseudomonadota</taxon>
        <taxon>Alphaproteobacteria</taxon>
        <taxon>Hyphomicrobiales</taxon>
        <taxon>Devosiaceae</taxon>
        <taxon>Arsenicitalea</taxon>
    </lineage>
</organism>
<feature type="transmembrane region" description="Helical" evidence="2">
    <location>
        <begin position="205"/>
        <end position="220"/>
    </location>
</feature>
<dbReference type="Pfam" id="PF00563">
    <property type="entry name" value="EAL"/>
    <property type="match status" value="1"/>
</dbReference>
<dbReference type="GO" id="GO:0071111">
    <property type="term" value="F:cyclic-guanylate-specific phosphodiesterase activity"/>
    <property type="evidence" value="ECO:0007669"/>
    <property type="project" value="InterPro"/>
</dbReference>
<dbReference type="PANTHER" id="PTHR33121">
    <property type="entry name" value="CYCLIC DI-GMP PHOSPHODIESTERASE PDEF"/>
    <property type="match status" value="1"/>
</dbReference>
<dbReference type="AlphaFoldDB" id="A0A433X2P4"/>
<dbReference type="InterPro" id="IPR001633">
    <property type="entry name" value="EAL_dom"/>
</dbReference>
<dbReference type="PANTHER" id="PTHR33121:SF71">
    <property type="entry name" value="OXYGEN SENSOR PROTEIN DOSP"/>
    <property type="match status" value="1"/>
</dbReference>
<feature type="compositionally biased region" description="Polar residues" evidence="1">
    <location>
        <begin position="56"/>
        <end position="66"/>
    </location>
</feature>
<evidence type="ECO:0000313" key="5">
    <source>
        <dbReference type="Proteomes" id="UP000281547"/>
    </source>
</evidence>
<keyword evidence="5" id="KW-1185">Reference proteome</keyword>
<feature type="region of interest" description="Disordered" evidence="1">
    <location>
        <begin position="31"/>
        <end position="66"/>
    </location>
</feature>
<reference evidence="4 5" key="1">
    <citation type="journal article" date="2016" name="Int. J. Syst. Evol. Microbiol.">
        <title>Arsenicitalea aurantiaca gen. nov., sp. nov., a new member of the family Hyphomicrobiaceae, isolated from high-arsenic sediment.</title>
        <authorList>
            <person name="Mu Y."/>
            <person name="Zhou L."/>
            <person name="Zeng X.C."/>
            <person name="Liu L."/>
            <person name="Pan Y."/>
            <person name="Chen X."/>
            <person name="Wang J."/>
            <person name="Li S."/>
            <person name="Li W.J."/>
            <person name="Wang Y."/>
        </authorList>
    </citation>
    <scope>NUCLEOTIDE SEQUENCE [LARGE SCALE GENOMIC DNA]</scope>
    <source>
        <strain evidence="4 5">42-50</strain>
    </source>
</reference>
<keyword evidence="2" id="KW-1133">Transmembrane helix</keyword>
<dbReference type="CDD" id="cd01948">
    <property type="entry name" value="EAL"/>
    <property type="match status" value="1"/>
</dbReference>
<name>A0A433X2P4_9HYPH</name>
<evidence type="ECO:0000313" key="4">
    <source>
        <dbReference type="EMBL" id="RUT28252.1"/>
    </source>
</evidence>
<keyword evidence="2" id="KW-0472">Membrane</keyword>
<feature type="transmembrane region" description="Helical" evidence="2">
    <location>
        <begin position="146"/>
        <end position="167"/>
    </location>
</feature>
<feature type="transmembrane region" description="Helical" evidence="2">
    <location>
        <begin position="122"/>
        <end position="140"/>
    </location>
</feature>
<dbReference type="Gene3D" id="3.20.20.450">
    <property type="entry name" value="EAL domain"/>
    <property type="match status" value="1"/>
</dbReference>
<evidence type="ECO:0000256" key="1">
    <source>
        <dbReference type="SAM" id="MobiDB-lite"/>
    </source>
</evidence>